<dbReference type="InterPro" id="IPR050238">
    <property type="entry name" value="DNA_Rep/Repair_Clamp_Loader"/>
</dbReference>
<dbReference type="GO" id="GO:0005663">
    <property type="term" value="C:DNA replication factor C complex"/>
    <property type="evidence" value="ECO:0007669"/>
    <property type="project" value="TreeGrafter"/>
</dbReference>
<organism evidence="5">
    <name type="scientific">viral metagenome</name>
    <dbReference type="NCBI Taxonomy" id="1070528"/>
    <lineage>
        <taxon>unclassified sequences</taxon>
        <taxon>metagenomes</taxon>
        <taxon>organismal metagenomes</taxon>
    </lineage>
</organism>
<protein>
    <recommendedName>
        <fullName evidence="4">AAA+ ATPase domain-containing protein</fullName>
    </recommendedName>
</protein>
<accession>A0A6C0BWA1</accession>
<feature type="domain" description="AAA+ ATPase" evidence="4">
    <location>
        <begin position="38"/>
        <end position="172"/>
    </location>
</feature>
<dbReference type="GO" id="GO:0006281">
    <property type="term" value="P:DNA repair"/>
    <property type="evidence" value="ECO:0007669"/>
    <property type="project" value="TreeGrafter"/>
</dbReference>
<dbReference type="GO" id="GO:0016887">
    <property type="term" value="F:ATP hydrolysis activity"/>
    <property type="evidence" value="ECO:0007669"/>
    <property type="project" value="InterPro"/>
</dbReference>
<dbReference type="SUPFAM" id="SSF52540">
    <property type="entry name" value="P-loop containing nucleoside triphosphate hydrolases"/>
    <property type="match status" value="1"/>
</dbReference>
<keyword evidence="1" id="KW-0235">DNA replication</keyword>
<dbReference type="GO" id="GO:0003689">
    <property type="term" value="F:DNA clamp loader activity"/>
    <property type="evidence" value="ECO:0007669"/>
    <property type="project" value="TreeGrafter"/>
</dbReference>
<evidence type="ECO:0000256" key="3">
    <source>
        <dbReference type="ARBA" id="ARBA00022840"/>
    </source>
</evidence>
<dbReference type="GO" id="GO:0006261">
    <property type="term" value="P:DNA-templated DNA replication"/>
    <property type="evidence" value="ECO:0007669"/>
    <property type="project" value="TreeGrafter"/>
</dbReference>
<keyword evidence="3" id="KW-0067">ATP-binding</keyword>
<reference evidence="5" key="1">
    <citation type="journal article" date="2020" name="Nature">
        <title>Giant virus diversity and host interactions through global metagenomics.</title>
        <authorList>
            <person name="Schulz F."/>
            <person name="Roux S."/>
            <person name="Paez-Espino D."/>
            <person name="Jungbluth S."/>
            <person name="Walsh D.A."/>
            <person name="Denef V.J."/>
            <person name="McMahon K.D."/>
            <person name="Konstantinidis K.T."/>
            <person name="Eloe-Fadrosh E.A."/>
            <person name="Kyrpides N.C."/>
            <person name="Woyke T."/>
        </authorList>
    </citation>
    <scope>NUCLEOTIDE SEQUENCE</scope>
    <source>
        <strain evidence="5">GVMAG-M-3300020166-18</strain>
    </source>
</reference>
<sequence length="306" mass="36061">MQQKQGPWVEKYRPDQFEKIVLDDINHDILTNIITQNDFPNLLFYGQPGTGKTTTIINLIKEYQKKATGSEDSKMMIHLNASDDRGIDIIRSQINNFVSSKPLFNTGIKFIILDEADYMTKTAQQALHILIEQGKNDVRFCLICNYISKIDLSLQNEFIHMRFNILPKDKILEFLKTIIVNEKLKLDDEILKHIININNNDIRSMINYIQVNQEKIQHVKVITNTLYQNIDNILKNEGYGMQEKVNKITALSSKYYCKPEFIIKKFLGYKIFIERKYDDKLIKYCNMIMHHKYTNMMLNRICTLYI</sequence>
<dbReference type="EMBL" id="MN739271">
    <property type="protein sequence ID" value="QHS96597.1"/>
    <property type="molecule type" value="Genomic_DNA"/>
</dbReference>
<dbReference type="Gene3D" id="1.10.8.60">
    <property type="match status" value="1"/>
</dbReference>
<evidence type="ECO:0000256" key="2">
    <source>
        <dbReference type="ARBA" id="ARBA00022741"/>
    </source>
</evidence>
<dbReference type="PANTHER" id="PTHR11669">
    <property type="entry name" value="REPLICATION FACTOR C / DNA POLYMERASE III GAMMA-TAU SUBUNIT"/>
    <property type="match status" value="1"/>
</dbReference>
<proteinExistence type="predicted"/>
<dbReference type="GO" id="GO:0005634">
    <property type="term" value="C:nucleus"/>
    <property type="evidence" value="ECO:0007669"/>
    <property type="project" value="TreeGrafter"/>
</dbReference>
<evidence type="ECO:0000259" key="4">
    <source>
        <dbReference type="SMART" id="SM00382"/>
    </source>
</evidence>
<dbReference type="CDD" id="cd00009">
    <property type="entry name" value="AAA"/>
    <property type="match status" value="1"/>
</dbReference>
<name>A0A6C0BWA1_9ZZZZ</name>
<dbReference type="Pfam" id="PF00004">
    <property type="entry name" value="AAA"/>
    <property type="match status" value="1"/>
</dbReference>
<dbReference type="InterPro" id="IPR003959">
    <property type="entry name" value="ATPase_AAA_core"/>
</dbReference>
<dbReference type="Gene3D" id="3.40.50.300">
    <property type="entry name" value="P-loop containing nucleotide triphosphate hydrolases"/>
    <property type="match status" value="1"/>
</dbReference>
<keyword evidence="2" id="KW-0547">Nucleotide-binding</keyword>
<evidence type="ECO:0000313" key="5">
    <source>
        <dbReference type="EMBL" id="QHS96597.1"/>
    </source>
</evidence>
<dbReference type="InterPro" id="IPR027417">
    <property type="entry name" value="P-loop_NTPase"/>
</dbReference>
<dbReference type="SMART" id="SM00382">
    <property type="entry name" value="AAA"/>
    <property type="match status" value="1"/>
</dbReference>
<dbReference type="AlphaFoldDB" id="A0A6C0BWA1"/>
<dbReference type="GO" id="GO:0005524">
    <property type="term" value="F:ATP binding"/>
    <property type="evidence" value="ECO:0007669"/>
    <property type="project" value="UniProtKB-KW"/>
</dbReference>
<dbReference type="PANTHER" id="PTHR11669:SF20">
    <property type="entry name" value="REPLICATION FACTOR C SUBUNIT 4"/>
    <property type="match status" value="1"/>
</dbReference>
<evidence type="ECO:0000256" key="1">
    <source>
        <dbReference type="ARBA" id="ARBA00022705"/>
    </source>
</evidence>
<dbReference type="InterPro" id="IPR003593">
    <property type="entry name" value="AAA+_ATPase"/>
</dbReference>